<reference evidence="1 2" key="1">
    <citation type="journal article" date="2012" name="Genome Biol.">
        <title>Sequencing three crocodilian genomes to illuminate the evolution of archosaurs and amniotes.</title>
        <authorList>
            <person name="St John J.A."/>
            <person name="Braun E.L."/>
            <person name="Isberg S.R."/>
            <person name="Miles L.G."/>
            <person name="Chong A.Y."/>
            <person name="Gongora J."/>
            <person name="Dalzell P."/>
            <person name="Moran C."/>
            <person name="Bed'hom B."/>
            <person name="Abzhanov A."/>
            <person name="Burgess S.C."/>
            <person name="Cooksey A.M."/>
            <person name="Castoe T.A."/>
            <person name="Crawford N.G."/>
            <person name="Densmore L.D."/>
            <person name="Drew J.C."/>
            <person name="Edwards S.V."/>
            <person name="Faircloth B.C."/>
            <person name="Fujita M.K."/>
            <person name="Greenwold M.J."/>
            <person name="Hoffmann F.G."/>
            <person name="Howard J.M."/>
            <person name="Iguchi T."/>
            <person name="Janes D.E."/>
            <person name="Khan S.Y."/>
            <person name="Kohno S."/>
            <person name="de Koning A.J."/>
            <person name="Lance S.L."/>
            <person name="McCarthy F.M."/>
            <person name="McCormack J.E."/>
            <person name="Merchant M.E."/>
            <person name="Peterson D.G."/>
            <person name="Pollock D.D."/>
            <person name="Pourmand N."/>
            <person name="Raney B.J."/>
            <person name="Roessler K.A."/>
            <person name="Sanford J.R."/>
            <person name="Sawyer R.H."/>
            <person name="Schmidt C.J."/>
            <person name="Triplett E.W."/>
            <person name="Tuberville T.D."/>
            <person name="Venegas-Anaya M."/>
            <person name="Howard J.T."/>
            <person name="Jarvis E.D."/>
            <person name="Guillette L.J.Jr."/>
            <person name="Glenn T.C."/>
            <person name="Green R.E."/>
            <person name="Ray D.A."/>
        </authorList>
    </citation>
    <scope>NUCLEOTIDE SEQUENCE [LARGE SCALE GENOMIC DNA]</scope>
    <source>
        <strain evidence="1">KSC_2009_1</strain>
    </source>
</reference>
<evidence type="ECO:0000313" key="1">
    <source>
        <dbReference type="EMBL" id="KYO18973.1"/>
    </source>
</evidence>
<dbReference type="EMBL" id="AKHW03006769">
    <property type="protein sequence ID" value="KYO18973.1"/>
    <property type="molecule type" value="Genomic_DNA"/>
</dbReference>
<keyword evidence="2" id="KW-1185">Reference proteome</keyword>
<sequence>MMGSQGIQQKLSRKDLFIFILPCKNKESIQVHPGGIQTENSIAQKTALAINSKEINFAINSKEQQNNGEPAVEQITNCLHYPRFGKLFIQQSRERRGCFLSILHHESAIGVNAGCVLWCHAVMILQCYVILYDITQCH</sequence>
<protein>
    <submittedName>
        <fullName evidence="1">Uncharacterized protein</fullName>
    </submittedName>
</protein>
<dbReference type="AlphaFoldDB" id="A0A151M371"/>
<comment type="caution">
    <text evidence="1">The sequence shown here is derived from an EMBL/GenBank/DDBJ whole genome shotgun (WGS) entry which is preliminary data.</text>
</comment>
<organism evidence="1 2">
    <name type="scientific">Alligator mississippiensis</name>
    <name type="common">American alligator</name>
    <dbReference type="NCBI Taxonomy" id="8496"/>
    <lineage>
        <taxon>Eukaryota</taxon>
        <taxon>Metazoa</taxon>
        <taxon>Chordata</taxon>
        <taxon>Craniata</taxon>
        <taxon>Vertebrata</taxon>
        <taxon>Euteleostomi</taxon>
        <taxon>Archelosauria</taxon>
        <taxon>Archosauria</taxon>
        <taxon>Crocodylia</taxon>
        <taxon>Alligatoridae</taxon>
        <taxon>Alligatorinae</taxon>
        <taxon>Alligator</taxon>
    </lineage>
</organism>
<proteinExistence type="predicted"/>
<dbReference type="Proteomes" id="UP000050525">
    <property type="component" value="Unassembled WGS sequence"/>
</dbReference>
<evidence type="ECO:0000313" key="2">
    <source>
        <dbReference type="Proteomes" id="UP000050525"/>
    </source>
</evidence>
<gene>
    <name evidence="1" type="ORF">Y1Q_0018934</name>
</gene>
<name>A0A151M371_ALLMI</name>
<accession>A0A151M371</accession>